<organism evidence="1 2">
    <name type="scientific">Vibrio mytili</name>
    <dbReference type="NCBI Taxonomy" id="50718"/>
    <lineage>
        <taxon>Bacteria</taxon>
        <taxon>Pseudomonadati</taxon>
        <taxon>Pseudomonadota</taxon>
        <taxon>Gammaproteobacteria</taxon>
        <taxon>Vibrionales</taxon>
        <taxon>Vibrionaceae</taxon>
        <taxon>Vibrio</taxon>
    </lineage>
</organism>
<dbReference type="STRING" id="50718.SU60_19795"/>
<proteinExistence type="predicted"/>
<dbReference type="EMBL" id="JXOK01000082">
    <property type="protein sequence ID" value="KIN09298.1"/>
    <property type="molecule type" value="Genomic_DNA"/>
</dbReference>
<evidence type="ECO:0000313" key="1">
    <source>
        <dbReference type="EMBL" id="KIN09298.1"/>
    </source>
</evidence>
<reference evidence="1 2" key="1">
    <citation type="submission" date="2015-01" db="EMBL/GenBank/DDBJ databases">
        <title>Draft genome of Vibrio mytili type strain CAIM 528.</title>
        <authorList>
            <person name="Gonzalez-Castillo A."/>
            <person name="Gomez-Gil B."/>
            <person name="Enciso-Ibarra J."/>
        </authorList>
    </citation>
    <scope>NUCLEOTIDE SEQUENCE [LARGE SCALE GENOMIC DNA]</scope>
    <source>
        <strain evidence="1 2">CAIM 528</strain>
    </source>
</reference>
<accession>A0A0C3E4K7</accession>
<evidence type="ECO:0000313" key="2">
    <source>
        <dbReference type="Proteomes" id="UP000031977"/>
    </source>
</evidence>
<name>A0A0C3E4K7_9VIBR</name>
<sequence length="61" mass="7389">MVVIDDHKLYYLILRIIINNVEWIFFMTYKQRDDVVRVAVFCPAWGAELNELQSRGNFFYN</sequence>
<keyword evidence="2" id="KW-1185">Reference proteome</keyword>
<gene>
    <name evidence="1" type="ORF">SU60_19795</name>
</gene>
<comment type="caution">
    <text evidence="1">The sequence shown here is derived from an EMBL/GenBank/DDBJ whole genome shotgun (WGS) entry which is preliminary data.</text>
</comment>
<dbReference type="Proteomes" id="UP000031977">
    <property type="component" value="Unassembled WGS sequence"/>
</dbReference>
<protein>
    <submittedName>
        <fullName evidence="1">Uncharacterized protein</fullName>
    </submittedName>
</protein>
<dbReference type="AlphaFoldDB" id="A0A0C3E4K7"/>